<reference evidence="1 2" key="1">
    <citation type="journal article" date="2023" name="ACS Omega">
        <title>Identification of the Neoaspergillic Acid Biosynthesis Gene Cluster by Establishing an In Vitro CRISPR-Ribonucleoprotein Genetic System in Aspergillus melleus.</title>
        <authorList>
            <person name="Yuan B."/>
            <person name="Grau M.F."/>
            <person name="Murata R.M."/>
            <person name="Torok T."/>
            <person name="Venkateswaran K."/>
            <person name="Stajich J.E."/>
            <person name="Wang C.C.C."/>
        </authorList>
    </citation>
    <scope>NUCLEOTIDE SEQUENCE [LARGE SCALE GENOMIC DNA]</scope>
    <source>
        <strain evidence="1 2">IMV 1140</strain>
    </source>
</reference>
<proteinExistence type="predicted"/>
<sequence length="1448" mass="162365">MAQGISEQHAEDNPNLRLTRTQTASSLITNQDREAVARIATNIQQRASIPEESGMHDASLDPSNPQFNPHEWAKNTIRSFDTNEIDARSRGVLFENLTVSGSGSSLHIQQTVLSTLFLPFAKLATIVQRPHNKKRTILNSFDGLLDSGELLLVLGRPGSGCSTFLKSVSGHLNGLDLDPSGEIQYKGIPFTRMIEEYRGEILYNQEVDKHFPHLTVGETLEFAAHARAPRTRINGYSREEYVKTMVLVIMAFFGLSHTCNTKVGNDFVRGVSGGERKRVSIAEMALSHAPIGAWDNSTRGLDAATALEFVKALRLSADLGGSCHAVAVYQASQSMYDLFDQVIVLYEGREIFYGPCERAVQYFEDMGWERPLRQVSGDFLTSITNPRERVARPDMKHKVPRSAAEFESYWRKSPEYHALQSRIKKYKQDFPVDGHYEESFSARKHAEQAKHVRERSPYLLSIPMQFRLCLKRAYQRTRNDIPATMATAVVQIILSLIIGSIFYNTPNSTDGFFQKGAVLYFGVLMNALITVNEIMQLYSQRPIVEKQAAYAFVHPFTESLASIILDFPIKLFRCCIFSLILYFMANLRREPSQFFIFMMFLITAVVTMSGVFRTLGAMTKTIGQAMALAGIVIICMAVYTGFTIPQPYMHPWFGWIRWVNPIYYAFEGIISNEFHGRNFECSQFVPSYPSLSGSSFVCSAVGAVAGERFVSGDEFIGQNYQYYYSHIWRNYGILIAFLIFFNTLYLVITELSPGLSSKPEALVFRPGKVPAYLKNDDVESNGPEKGSMATSIGSAEKGDEATHLAKQTDIFTWKGLCYDIPVKDGTRRLLDDVNGWVKPGTLTALMGVSGAGKTTLLDVLAQRATLGVISGEMLVNGKGLDASFPRKAGYVQQQDLHLETSTVREALQFSAALRQPASVPTQEKFAFVEDVIRMLDMEDFAESVVGNPGEGLNVEQRKLLTIGVELAAKPALLIFLDEPTSGLDSQSSWAICKFLRKLADNGQAVLATIHQPSALLFQEFDRLLFLAKGGKTVYLGDIGEQSRVLLDYFESNGARHCEQTENPAEYMLEIIGAGASGQSSKDWVETWNNSSQRNYVLAELDRIARQETSKVTDSDEASTGEFAMPITSQFYYVTKRVFQQYYRQPEYILAKFVLGIVSGIFIGFSFWKADNSQQGFQNVLFSLFLLCTIFSSLVNQIMPKFVTQRALYEVRERPSRTYSWKVFILAQILAELPWQIILGVCSWACFYFAVFGASQEPQRQGLVLLFVVQFYIFASSFAQLVISALPDPALGGMLAILGFGMSLIFNGVMQPPSALPGFWTFMHRVSPLTYYIAGISSAALHGRSIRCSDRELNTFNPPSGQTCGDYLAEYLKSAPGELYNPNATQQCQYCSLRVADQYLAGRDISWDDRWRNYGIFWAYFVFNVFGAVVLYYVFRVWPYSRKAGGRKK</sequence>
<keyword evidence="2" id="KW-1185">Reference proteome</keyword>
<gene>
    <name evidence="1" type="ORF">N8T08_005400</name>
</gene>
<protein>
    <submittedName>
        <fullName evidence="1">Uncharacterized protein</fullName>
    </submittedName>
</protein>
<evidence type="ECO:0000313" key="2">
    <source>
        <dbReference type="Proteomes" id="UP001177260"/>
    </source>
</evidence>
<dbReference type="Proteomes" id="UP001177260">
    <property type="component" value="Unassembled WGS sequence"/>
</dbReference>
<organism evidence="1 2">
    <name type="scientific">Aspergillus melleus</name>
    <dbReference type="NCBI Taxonomy" id="138277"/>
    <lineage>
        <taxon>Eukaryota</taxon>
        <taxon>Fungi</taxon>
        <taxon>Dikarya</taxon>
        <taxon>Ascomycota</taxon>
        <taxon>Pezizomycotina</taxon>
        <taxon>Eurotiomycetes</taxon>
        <taxon>Eurotiomycetidae</taxon>
        <taxon>Eurotiales</taxon>
        <taxon>Aspergillaceae</taxon>
        <taxon>Aspergillus</taxon>
        <taxon>Aspergillus subgen. Circumdati</taxon>
    </lineage>
</organism>
<name>A0ACC3B304_9EURO</name>
<accession>A0ACC3B304</accession>
<dbReference type="EMBL" id="JAOPJF010000030">
    <property type="protein sequence ID" value="KAK1144527.1"/>
    <property type="molecule type" value="Genomic_DNA"/>
</dbReference>
<evidence type="ECO:0000313" key="1">
    <source>
        <dbReference type="EMBL" id="KAK1144527.1"/>
    </source>
</evidence>
<comment type="caution">
    <text evidence="1">The sequence shown here is derived from an EMBL/GenBank/DDBJ whole genome shotgun (WGS) entry which is preliminary data.</text>
</comment>